<evidence type="ECO:0000313" key="1">
    <source>
        <dbReference type="EMBL" id="AEM74266.1"/>
    </source>
</evidence>
<dbReference type="Proteomes" id="UP000009257">
    <property type="component" value="Chromosome"/>
</dbReference>
<evidence type="ECO:0000313" key="2">
    <source>
        <dbReference type="Proteomes" id="UP000009257"/>
    </source>
</evidence>
<proteinExistence type="predicted"/>
<dbReference type="AlphaFoldDB" id="G2PTA7"/>
<name>G2PTA7_9FIRM</name>
<dbReference type="RefSeq" id="WP_014042865.1">
    <property type="nucleotide sequence ID" value="NC_015949.1"/>
</dbReference>
<sequence>MGKLSLDKLEEWAYQFANKFLEISEEPESVYLADMNGESVAIVLKDQYPGAKYITREIYGKMVWKKTDERTKFKVIKLCYCQYLFPTFDNIFSPPVFKKNLIIII</sequence>
<accession>G2PTA7</accession>
<gene>
    <name evidence="1" type="ORF">Calla_1671</name>
</gene>
<dbReference type="HOGENOM" id="CLU_2231619_0_0_9"/>
<dbReference type="KEGG" id="clc:Calla_1671"/>
<protein>
    <submittedName>
        <fullName evidence="1">Uncharacterized protein</fullName>
    </submittedName>
</protein>
<reference evidence="1 2" key="1">
    <citation type="submission" date="2011-08" db="EMBL/GenBank/DDBJ databases">
        <title>Complete sequence of Caldicellulosiruptor lactoaceticus 6A.</title>
        <authorList>
            <consortium name="US DOE Joint Genome Institute"/>
            <person name="Lucas S."/>
            <person name="Han J."/>
            <person name="Lapidus A."/>
            <person name="Cheng J.-F."/>
            <person name="Goodwin L."/>
            <person name="Pitluck S."/>
            <person name="Peters L."/>
            <person name="Davenport K."/>
            <person name="Detter J.C."/>
            <person name="Han C."/>
            <person name="Tapia R."/>
            <person name="Land M."/>
            <person name="Hauser L."/>
            <person name="Kyrpides N."/>
            <person name="Ivanova N."/>
            <person name="Ovchinnikova G."/>
            <person name="Pagani I."/>
            <person name="Blumer-Schuette S.E."/>
            <person name="Kelly R.M."/>
            <person name="Woyke T."/>
        </authorList>
    </citation>
    <scope>NUCLEOTIDE SEQUENCE [LARGE SCALE GENOMIC DNA]</scope>
    <source>
        <strain evidence="1 2">6A</strain>
    </source>
</reference>
<dbReference type="EMBL" id="CP003001">
    <property type="protein sequence ID" value="AEM74266.1"/>
    <property type="molecule type" value="Genomic_DNA"/>
</dbReference>
<organism evidence="1 2">
    <name type="scientific">Caldicellulosiruptor acetigenus 6A</name>
    <dbReference type="NCBI Taxonomy" id="632516"/>
    <lineage>
        <taxon>Bacteria</taxon>
        <taxon>Bacillati</taxon>
        <taxon>Bacillota</taxon>
        <taxon>Bacillota incertae sedis</taxon>
        <taxon>Caldicellulosiruptorales</taxon>
        <taxon>Caldicellulosiruptoraceae</taxon>
        <taxon>Caldicellulosiruptor</taxon>
    </lineage>
</organism>